<dbReference type="InterPro" id="IPR042183">
    <property type="entry name" value="MmgE/PrpD_sf_1"/>
</dbReference>
<comment type="caution">
    <text evidence="4">The sequence shown here is derived from an EMBL/GenBank/DDBJ whole genome shotgun (WGS) entry which is preliminary data.</text>
</comment>
<feature type="domain" description="MmgE/PrpD N-terminal" evidence="2">
    <location>
        <begin position="4"/>
        <end position="228"/>
    </location>
</feature>
<reference evidence="4" key="1">
    <citation type="submission" date="2020-12" db="EMBL/GenBank/DDBJ databases">
        <title>Bacterial taxonomy.</title>
        <authorList>
            <person name="Pan X."/>
        </authorList>
    </citation>
    <scope>NUCLEOTIDE SEQUENCE</scope>
    <source>
        <strain evidence="4">M0105</strain>
    </source>
</reference>
<comment type="similarity">
    <text evidence="1">Belongs to the PrpD family.</text>
</comment>
<dbReference type="EMBL" id="JAEHHL010000006">
    <property type="protein sequence ID" value="MBK0399834.1"/>
    <property type="molecule type" value="Genomic_DNA"/>
</dbReference>
<dbReference type="PANTHER" id="PTHR16943">
    <property type="entry name" value="2-METHYLCITRATE DEHYDRATASE-RELATED"/>
    <property type="match status" value="1"/>
</dbReference>
<dbReference type="InterPro" id="IPR036148">
    <property type="entry name" value="MmgE/PrpD_sf"/>
</dbReference>
<dbReference type="PANTHER" id="PTHR16943:SF8">
    <property type="entry name" value="2-METHYLCITRATE DEHYDRATASE"/>
    <property type="match status" value="1"/>
</dbReference>
<dbReference type="InterPro" id="IPR005656">
    <property type="entry name" value="MmgE_PrpD"/>
</dbReference>
<dbReference type="Gene3D" id="3.30.1330.120">
    <property type="entry name" value="2-methylcitrate dehydratase PrpD"/>
    <property type="match status" value="1"/>
</dbReference>
<evidence type="ECO:0000256" key="1">
    <source>
        <dbReference type="ARBA" id="ARBA00006174"/>
    </source>
</evidence>
<name>A0A8J7M9D6_9RHOB</name>
<keyword evidence="5" id="KW-1185">Reference proteome</keyword>
<dbReference type="InterPro" id="IPR045337">
    <property type="entry name" value="MmgE_PrpD_C"/>
</dbReference>
<dbReference type="Proteomes" id="UP000655420">
    <property type="component" value="Unassembled WGS sequence"/>
</dbReference>
<evidence type="ECO:0000313" key="5">
    <source>
        <dbReference type="Proteomes" id="UP000655420"/>
    </source>
</evidence>
<gene>
    <name evidence="4" type="ORF">H0I76_11590</name>
</gene>
<evidence type="ECO:0000259" key="2">
    <source>
        <dbReference type="Pfam" id="PF03972"/>
    </source>
</evidence>
<dbReference type="Pfam" id="PF19305">
    <property type="entry name" value="MmgE_PrpD_C"/>
    <property type="match status" value="1"/>
</dbReference>
<dbReference type="GO" id="GO:0016829">
    <property type="term" value="F:lyase activity"/>
    <property type="evidence" value="ECO:0007669"/>
    <property type="project" value="InterPro"/>
</dbReference>
<dbReference type="InterPro" id="IPR042188">
    <property type="entry name" value="MmgE/PrpD_sf_2"/>
</dbReference>
<dbReference type="Gene3D" id="1.10.4100.10">
    <property type="entry name" value="2-methylcitrate dehydratase PrpD"/>
    <property type="match status" value="1"/>
</dbReference>
<dbReference type="InterPro" id="IPR045336">
    <property type="entry name" value="MmgE_PrpD_N"/>
</dbReference>
<protein>
    <submittedName>
        <fullName evidence="4">MmgE/PrpD family protein</fullName>
    </submittedName>
</protein>
<feature type="domain" description="MmgE/PrpD C-terminal" evidence="3">
    <location>
        <begin position="254"/>
        <end position="412"/>
    </location>
</feature>
<accession>A0A8J7M9D6</accession>
<proteinExistence type="inferred from homology"/>
<evidence type="ECO:0000313" key="4">
    <source>
        <dbReference type="EMBL" id="MBK0399834.1"/>
    </source>
</evidence>
<dbReference type="SUPFAM" id="SSF103378">
    <property type="entry name" value="2-methylcitrate dehydratase PrpD"/>
    <property type="match status" value="1"/>
</dbReference>
<dbReference type="AlphaFoldDB" id="A0A8J7M9D6"/>
<sequence length="445" mass="47067">MATQFIHELRFADLPQDVRHAARIALLDTLGVAAAATRTESSRIARDHAAALFGAGTAAASLLFDGRRVSPAGAAFAAASTIDAVDGHDGWRPSKGHAGCHVIPAALAMCEAEAIEAGEELLLQTVIGYEIGCRVAAVQHATVPEYHASGSWGAVGTAAVGARALGLNAAQTREALGIGEYHGPRSQMLRVTTTPTMVKDSSGWGAMVGVASAYLARDGFTGAPAVTVEAPEAAEWFSSLGSRWIMTEQYIKPYPTCRWSHAPIRAALELAAEHGLTHRDIARVEVRSFREVLTLATARPRTTDEAQYSVPFPVAAALVRGKVGPDEIDGDILRDPEVLRLSKGMRLVEDPDCSAAYPARRVAQVAFELTDGRRVESPMTEPLGDPERALTEAQIREKFRSYAAPVAGARRTGALEQALMAVESESVPGLLALLTPPPAMAAAAE</sequence>
<dbReference type="Pfam" id="PF03972">
    <property type="entry name" value="MmgE_PrpD_N"/>
    <property type="match status" value="1"/>
</dbReference>
<organism evidence="4 5">
    <name type="scientific">Thermohalobaculum xanthum</name>
    <dbReference type="NCBI Taxonomy" id="2753746"/>
    <lineage>
        <taxon>Bacteria</taxon>
        <taxon>Pseudomonadati</taxon>
        <taxon>Pseudomonadota</taxon>
        <taxon>Alphaproteobacteria</taxon>
        <taxon>Rhodobacterales</taxon>
        <taxon>Paracoccaceae</taxon>
        <taxon>Thermohalobaculum</taxon>
    </lineage>
</organism>
<dbReference type="RefSeq" id="WP_200610022.1">
    <property type="nucleotide sequence ID" value="NZ_JAEHHL010000006.1"/>
</dbReference>
<evidence type="ECO:0000259" key="3">
    <source>
        <dbReference type="Pfam" id="PF19305"/>
    </source>
</evidence>